<dbReference type="Gene3D" id="2.60.40.2970">
    <property type="match status" value="1"/>
</dbReference>
<dbReference type="OrthoDB" id="6334211at2759"/>
<gene>
    <name evidence="1" type="ORF">RDB_LOCUS103408</name>
</gene>
<dbReference type="AlphaFoldDB" id="A0A8H3CVM9"/>
<accession>A0A8H3CVM9</accession>
<dbReference type="Proteomes" id="UP000663853">
    <property type="component" value="Unassembled WGS sequence"/>
</dbReference>
<name>A0A8H3CVM9_9AGAM</name>
<dbReference type="EMBL" id="CAJMXA010003269">
    <property type="protein sequence ID" value="CAE6492933.1"/>
    <property type="molecule type" value="Genomic_DNA"/>
</dbReference>
<evidence type="ECO:0000313" key="1">
    <source>
        <dbReference type="EMBL" id="CAE6492933.1"/>
    </source>
</evidence>
<organism evidence="1 2">
    <name type="scientific">Rhizoctonia solani</name>
    <dbReference type="NCBI Taxonomy" id="456999"/>
    <lineage>
        <taxon>Eukaryota</taxon>
        <taxon>Fungi</taxon>
        <taxon>Dikarya</taxon>
        <taxon>Basidiomycota</taxon>
        <taxon>Agaricomycotina</taxon>
        <taxon>Agaricomycetes</taxon>
        <taxon>Cantharellales</taxon>
        <taxon>Ceratobasidiaceae</taxon>
        <taxon>Rhizoctonia</taxon>
    </lineage>
</organism>
<sequence length="178" mass="19317">MDELPVNVSTYDNIFDRKKKDTRSLSLTINTPESVATVGDLYVTTTLTNTGTRTVKLIDAPYTTLGGLPTSIFKITSERGSPRPIGCKVKFSYDAAIKGRCLTTLAPGETYTSTHHLARLYDFSNVGPGSYPIDYGGHEYCYITSSGKLAKSKISPATSPSYFRLGGDDGPVEVAERE</sequence>
<protein>
    <submittedName>
        <fullName evidence="1">Uncharacterized protein</fullName>
    </submittedName>
</protein>
<evidence type="ECO:0000313" key="2">
    <source>
        <dbReference type="Proteomes" id="UP000663853"/>
    </source>
</evidence>
<reference evidence="1" key="1">
    <citation type="submission" date="2021-01" db="EMBL/GenBank/DDBJ databases">
        <authorList>
            <person name="Kaushik A."/>
        </authorList>
    </citation>
    <scope>NUCLEOTIDE SEQUENCE</scope>
    <source>
        <strain evidence="1">AG6-10EEA</strain>
    </source>
</reference>
<proteinExistence type="predicted"/>
<comment type="caution">
    <text evidence="1">The sequence shown here is derived from an EMBL/GenBank/DDBJ whole genome shotgun (WGS) entry which is preliminary data.</text>
</comment>